<dbReference type="GO" id="GO:0009234">
    <property type="term" value="P:menaquinone biosynthetic process"/>
    <property type="evidence" value="ECO:0007669"/>
    <property type="project" value="UniProtKB-UniRule"/>
</dbReference>
<comment type="catalytic activity">
    <reaction evidence="3">
        <text>5-enolpyruvoyl-6-hydroxy-2-succinyl-cyclohex-3-ene-1-carboxylate = (1R,6R)-6-hydroxy-2-succinyl-cyclohexa-2,4-diene-1-carboxylate + pyruvate</text>
        <dbReference type="Rhea" id="RHEA:25597"/>
        <dbReference type="ChEBI" id="CHEBI:15361"/>
        <dbReference type="ChEBI" id="CHEBI:58689"/>
        <dbReference type="ChEBI" id="CHEBI:58818"/>
        <dbReference type="EC" id="4.2.99.20"/>
    </reaction>
</comment>
<comment type="subunit">
    <text evidence="3">Monomer.</text>
</comment>
<comment type="similarity">
    <text evidence="3">Belongs to the AB hydrolase superfamily. MenH family.</text>
</comment>
<feature type="domain" description="AB hydrolase-1" evidence="4">
    <location>
        <begin position="23"/>
        <end position="257"/>
    </location>
</feature>
<dbReference type="InterPro" id="IPR000073">
    <property type="entry name" value="AB_hydrolase_1"/>
</dbReference>
<keyword evidence="6" id="KW-1185">Reference proteome</keyword>
<dbReference type="AlphaFoldDB" id="A0A430A7Z6"/>
<dbReference type="InterPro" id="IPR022485">
    <property type="entry name" value="SHCHC_synthase_MenH"/>
</dbReference>
<dbReference type="EC" id="4.2.99.20" evidence="3"/>
<protein>
    <recommendedName>
        <fullName evidence="3">Putative 2-succinyl-6-hydroxy-2,4-cyclohexadiene-1-carboxylate synthase</fullName>
        <shortName evidence="3">SHCHC synthase</shortName>
        <ecNumber evidence="3">4.2.99.20</ecNumber>
    </recommendedName>
</protein>
<comment type="caution">
    <text evidence="5">The sequence shown here is derived from an EMBL/GenBank/DDBJ whole genome shotgun (WGS) entry which is preliminary data.</text>
</comment>
<dbReference type="UniPathway" id="UPA00079"/>
<comment type="pathway">
    <text evidence="3">Quinol/quinone metabolism; 1,4-dihydroxy-2-naphthoate biosynthesis; 1,4-dihydroxy-2-naphthoate from chorismate: step 3/7.</text>
</comment>
<evidence type="ECO:0000259" key="4">
    <source>
        <dbReference type="Pfam" id="PF00561"/>
    </source>
</evidence>
<sequence length="277" mass="31049">MTVNIRGCHYHYQWLTPYDKTKPTLLCLHGFTGTGATFAEATHYITSHNSLVIDLLGHGLTDYDLPVTRYTFEESCQDIAALLTHLNLDTVDLLGYSMGGRLALSFALNHPDRVNRLLLESSSPGLKTTEEREARQKKDNQLANKIEAEGIVAFVNYWESLPLFDSQRSLAPSIQQTIREQRLSQHPKGLAQSLRRAGTGSQSSNWANLSSLDIPTLYAVGSLDEKFKGIGKEMTQLTPNMTYILIDKAGHCPHVEQPALFYKAVTDFLKEEQDESY</sequence>
<dbReference type="Pfam" id="PF00561">
    <property type="entry name" value="Abhydrolase_1"/>
    <property type="match status" value="1"/>
</dbReference>
<evidence type="ECO:0000256" key="2">
    <source>
        <dbReference type="ARBA" id="ARBA00023239"/>
    </source>
</evidence>
<dbReference type="UniPathway" id="UPA01057">
    <property type="reaction ID" value="UER00900"/>
</dbReference>
<dbReference type="NCBIfam" id="TIGR03695">
    <property type="entry name" value="menH_SHCHC"/>
    <property type="match status" value="1"/>
</dbReference>
<keyword evidence="2 3" id="KW-0456">Lyase</keyword>
<dbReference type="RefSeq" id="WP_126831450.1">
    <property type="nucleotide sequence ID" value="NZ_CBCRYB010000010.1"/>
</dbReference>
<accession>A0A430A7Z6</accession>
<evidence type="ECO:0000256" key="1">
    <source>
        <dbReference type="ARBA" id="ARBA00022428"/>
    </source>
</evidence>
<dbReference type="EMBL" id="NGJY01000002">
    <property type="protein sequence ID" value="RSU03240.1"/>
    <property type="molecule type" value="Genomic_DNA"/>
</dbReference>
<dbReference type="SUPFAM" id="SSF53474">
    <property type="entry name" value="alpha/beta-Hydrolases"/>
    <property type="match status" value="1"/>
</dbReference>
<comment type="pathway">
    <text evidence="3">Quinol/quinone metabolism; menaquinone biosynthesis.</text>
</comment>
<reference evidence="5 6" key="1">
    <citation type="submission" date="2017-05" db="EMBL/GenBank/DDBJ databases">
        <title>Vagococcus spp. assemblies.</title>
        <authorList>
            <person name="Gulvik C.A."/>
        </authorList>
    </citation>
    <scope>NUCLEOTIDE SEQUENCE [LARGE SCALE GENOMIC DNA]</scope>
    <source>
        <strain evidence="5 6">CCUG 41755</strain>
    </source>
</reference>
<dbReference type="HAMAP" id="MF_01660">
    <property type="entry name" value="MenH"/>
    <property type="match status" value="1"/>
</dbReference>
<dbReference type="OrthoDB" id="9808398at2"/>
<keyword evidence="1 3" id="KW-0474">Menaquinone biosynthesis</keyword>
<evidence type="ECO:0000313" key="5">
    <source>
        <dbReference type="EMBL" id="RSU03240.1"/>
    </source>
</evidence>
<organism evidence="5 6">
    <name type="scientific">Vagococcus fessus</name>
    <dbReference type="NCBI Taxonomy" id="120370"/>
    <lineage>
        <taxon>Bacteria</taxon>
        <taxon>Bacillati</taxon>
        <taxon>Bacillota</taxon>
        <taxon>Bacilli</taxon>
        <taxon>Lactobacillales</taxon>
        <taxon>Enterococcaceae</taxon>
        <taxon>Vagococcus</taxon>
    </lineage>
</organism>
<comment type="function">
    <text evidence="3">Catalyzes a proton abstraction reaction that results in 2,5-elimination of pyruvate from 2-succinyl-5-enolpyruvyl-6-hydroxy-3-cyclohexene-1-carboxylate (SEPHCHC) and the formation of 2-succinyl-6-hydroxy-2,4-cyclohexadiene-1-carboxylate (SHCHC).</text>
</comment>
<dbReference type="InterPro" id="IPR029058">
    <property type="entry name" value="AB_hydrolase_fold"/>
</dbReference>
<dbReference type="PANTHER" id="PTHR42916">
    <property type="entry name" value="2-SUCCINYL-5-ENOLPYRUVYL-6-HYDROXY-3-CYCLOHEXENE-1-CARBOXYLATE SYNTHASE"/>
    <property type="match status" value="1"/>
</dbReference>
<dbReference type="Proteomes" id="UP000287101">
    <property type="component" value="Unassembled WGS sequence"/>
</dbReference>
<dbReference type="Gene3D" id="3.40.50.1820">
    <property type="entry name" value="alpha/beta hydrolase"/>
    <property type="match status" value="1"/>
</dbReference>
<dbReference type="PANTHER" id="PTHR42916:SF1">
    <property type="entry name" value="PROTEIN PHYLLO, CHLOROPLASTIC"/>
    <property type="match status" value="1"/>
</dbReference>
<proteinExistence type="inferred from homology"/>
<evidence type="ECO:0000313" key="6">
    <source>
        <dbReference type="Proteomes" id="UP000287101"/>
    </source>
</evidence>
<dbReference type="GO" id="GO:0070205">
    <property type="term" value="F:2-succinyl-6-hydroxy-2,4-cyclohexadiene-1-carboxylate synthase activity"/>
    <property type="evidence" value="ECO:0007669"/>
    <property type="project" value="UniProtKB-UniRule"/>
</dbReference>
<dbReference type="PRINTS" id="PR00111">
    <property type="entry name" value="ABHYDROLASE"/>
</dbReference>
<gene>
    <name evidence="3" type="primary">menH</name>
    <name evidence="5" type="ORF">CBF31_05855</name>
</gene>
<evidence type="ECO:0000256" key="3">
    <source>
        <dbReference type="HAMAP-Rule" id="MF_01660"/>
    </source>
</evidence>
<name>A0A430A7Z6_9ENTE</name>